<gene>
    <name evidence="1" type="ORF">Ccl03g_33140</name>
</gene>
<evidence type="ECO:0000313" key="2">
    <source>
        <dbReference type="Proteomes" id="UP000315200"/>
    </source>
</evidence>
<comment type="caution">
    <text evidence="1">The sequence shown here is derived from an EMBL/GenBank/DDBJ whole genome shotgun (WGS) entry which is preliminary data.</text>
</comment>
<dbReference type="AlphaFoldDB" id="A0A829WDD4"/>
<name>A0A829WDD4_9FIRM</name>
<dbReference type="Proteomes" id="UP000315200">
    <property type="component" value="Unassembled WGS sequence"/>
</dbReference>
<sequence>MAHDRITPCKFYICKGECSKGRDSDHNGYCQKCNKYEPRCKVKRISRKKEKLEKIRLREFND</sequence>
<dbReference type="EMBL" id="BJLB01000001">
    <property type="protein sequence ID" value="GEA37601.1"/>
    <property type="molecule type" value="Genomic_DNA"/>
</dbReference>
<organism evidence="1 2">
    <name type="scientific">Enterocloster clostridioformis</name>
    <dbReference type="NCBI Taxonomy" id="1531"/>
    <lineage>
        <taxon>Bacteria</taxon>
        <taxon>Bacillati</taxon>
        <taxon>Bacillota</taxon>
        <taxon>Clostridia</taxon>
        <taxon>Lachnospirales</taxon>
        <taxon>Lachnospiraceae</taxon>
        <taxon>Enterocloster</taxon>
    </lineage>
</organism>
<protein>
    <submittedName>
        <fullName evidence="1">Uncharacterized protein</fullName>
    </submittedName>
</protein>
<evidence type="ECO:0000313" key="1">
    <source>
        <dbReference type="EMBL" id="GEA37601.1"/>
    </source>
</evidence>
<accession>A0A829WDD4</accession>
<proteinExistence type="predicted"/>
<reference evidence="1 2" key="1">
    <citation type="submission" date="2019-06" db="EMBL/GenBank/DDBJ databases">
        <title>Draft genome sequence of [Clostridium] clostridioforme NBRC 113352.</title>
        <authorList>
            <person name="Miura T."/>
            <person name="Furukawa M."/>
            <person name="Shimamura M."/>
            <person name="Ohyama Y."/>
            <person name="Yamazoe A."/>
            <person name="Kawasaki H."/>
        </authorList>
    </citation>
    <scope>NUCLEOTIDE SEQUENCE [LARGE SCALE GENOMIC DNA]</scope>
    <source>
        <strain evidence="1 2">NBRC 113352</strain>
    </source>
</reference>